<dbReference type="EMBL" id="JAMSHJ010000003">
    <property type="protein sequence ID" value="KAI5425063.1"/>
    <property type="molecule type" value="Genomic_DNA"/>
</dbReference>
<dbReference type="AlphaFoldDB" id="A0A9D5AWZ3"/>
<accession>A0A9D5AWZ3</accession>
<dbReference type="InterPro" id="IPR025558">
    <property type="entry name" value="DUF4283"/>
</dbReference>
<protein>
    <recommendedName>
        <fullName evidence="1">DUF4283 domain-containing protein</fullName>
    </recommendedName>
</protein>
<feature type="domain" description="DUF4283" evidence="1">
    <location>
        <begin position="64"/>
        <end position="126"/>
    </location>
</feature>
<keyword evidence="3" id="KW-1185">Reference proteome</keyword>
<gene>
    <name evidence="2" type="ORF">KIW84_031022</name>
</gene>
<proteinExistence type="predicted"/>
<dbReference type="Gramene" id="Psat03G0102200-T1">
    <property type="protein sequence ID" value="KAI5425063.1"/>
    <property type="gene ID" value="KIW84_031022"/>
</dbReference>
<dbReference type="PANTHER" id="PTHR33233">
    <property type="entry name" value="ENDONUCLEASE/EXONUCLEASE/PHOSPHATASE"/>
    <property type="match status" value="1"/>
</dbReference>
<dbReference type="Pfam" id="PF14111">
    <property type="entry name" value="DUF4283"/>
    <property type="match status" value="1"/>
</dbReference>
<dbReference type="Proteomes" id="UP001058974">
    <property type="component" value="Chromosome 3"/>
</dbReference>
<evidence type="ECO:0000313" key="2">
    <source>
        <dbReference type="EMBL" id="KAI5425063.1"/>
    </source>
</evidence>
<organism evidence="2 3">
    <name type="scientific">Pisum sativum</name>
    <name type="common">Garden pea</name>
    <name type="synonym">Lathyrus oleraceus</name>
    <dbReference type="NCBI Taxonomy" id="3888"/>
    <lineage>
        <taxon>Eukaryota</taxon>
        <taxon>Viridiplantae</taxon>
        <taxon>Streptophyta</taxon>
        <taxon>Embryophyta</taxon>
        <taxon>Tracheophyta</taxon>
        <taxon>Spermatophyta</taxon>
        <taxon>Magnoliopsida</taxon>
        <taxon>eudicotyledons</taxon>
        <taxon>Gunneridae</taxon>
        <taxon>Pentapetalae</taxon>
        <taxon>rosids</taxon>
        <taxon>fabids</taxon>
        <taxon>Fabales</taxon>
        <taxon>Fabaceae</taxon>
        <taxon>Papilionoideae</taxon>
        <taxon>50 kb inversion clade</taxon>
        <taxon>NPAAA clade</taxon>
        <taxon>Hologalegina</taxon>
        <taxon>IRL clade</taxon>
        <taxon>Fabeae</taxon>
        <taxon>Lathyrus</taxon>
    </lineage>
</organism>
<evidence type="ECO:0000313" key="3">
    <source>
        <dbReference type="Proteomes" id="UP001058974"/>
    </source>
</evidence>
<comment type="caution">
    <text evidence="2">The sequence shown here is derived from an EMBL/GenBank/DDBJ whole genome shotgun (WGS) entry which is preliminary data.</text>
</comment>
<name>A0A9D5AWZ3_PEA</name>
<dbReference type="PANTHER" id="PTHR33233:SF17">
    <property type="entry name" value="DUF4283 DOMAIN-CONTAINING PROTEIN"/>
    <property type="match status" value="1"/>
</dbReference>
<sequence length="220" mass="26047">MVIWGDGRARDRPRKHAVVQTLSKSYGVIDYTSGLGIEYTTLKVVDGEIEVTIEEQDIQSELKFWENSLIMYVLGGELTMNAVKKFRMNAWNFVSLPELYYNEEGYFIIRLKSKSDKDSFLVRGPYVHITIRDPRGNEFSQPLECEWKLRYCQERNQVGHDCALKQKKKYERQLKQQWIVKPNHVQLQVEPTREENKESNNEIEEKQQEWIKIITISKIK</sequence>
<evidence type="ECO:0000259" key="1">
    <source>
        <dbReference type="Pfam" id="PF14111"/>
    </source>
</evidence>
<reference evidence="2 3" key="1">
    <citation type="journal article" date="2022" name="Nat. Genet.">
        <title>Improved pea reference genome and pan-genome highlight genomic features and evolutionary characteristics.</title>
        <authorList>
            <person name="Yang T."/>
            <person name="Liu R."/>
            <person name="Luo Y."/>
            <person name="Hu S."/>
            <person name="Wang D."/>
            <person name="Wang C."/>
            <person name="Pandey M.K."/>
            <person name="Ge S."/>
            <person name="Xu Q."/>
            <person name="Li N."/>
            <person name="Li G."/>
            <person name="Huang Y."/>
            <person name="Saxena R.K."/>
            <person name="Ji Y."/>
            <person name="Li M."/>
            <person name="Yan X."/>
            <person name="He Y."/>
            <person name="Liu Y."/>
            <person name="Wang X."/>
            <person name="Xiang C."/>
            <person name="Varshney R.K."/>
            <person name="Ding H."/>
            <person name="Gao S."/>
            <person name="Zong X."/>
        </authorList>
    </citation>
    <scope>NUCLEOTIDE SEQUENCE [LARGE SCALE GENOMIC DNA]</scope>
    <source>
        <strain evidence="2 3">cv. Zhongwan 6</strain>
    </source>
</reference>